<comment type="similarity">
    <text evidence="1">Belongs to the AfsR/DnrI/RedD regulatory family.</text>
</comment>
<dbReference type="PRINTS" id="PR00364">
    <property type="entry name" value="DISEASERSIST"/>
</dbReference>
<dbReference type="InterPro" id="IPR019734">
    <property type="entry name" value="TPR_rpt"/>
</dbReference>
<gene>
    <name evidence="10" type="ORF">G5C60_33625</name>
</gene>
<keyword evidence="2" id="KW-0902">Two-component regulatory system</keyword>
<evidence type="ECO:0000256" key="7">
    <source>
        <dbReference type="PROSITE-ProRule" id="PRU01091"/>
    </source>
</evidence>
<feature type="domain" description="OmpR/PhoB-type" evidence="9">
    <location>
        <begin position="20"/>
        <end position="127"/>
    </location>
</feature>
<keyword evidence="3" id="KW-0805">Transcription regulation</keyword>
<dbReference type="InterPro" id="IPR036388">
    <property type="entry name" value="WH-like_DNA-bd_sf"/>
</dbReference>
<comment type="caution">
    <text evidence="10">The sequence shown here is derived from an EMBL/GenBank/DDBJ whole genome shotgun (WGS) entry which is preliminary data.</text>
</comment>
<feature type="DNA-binding region" description="OmpR/PhoB-type" evidence="7">
    <location>
        <begin position="20"/>
        <end position="127"/>
    </location>
</feature>
<evidence type="ECO:0000256" key="5">
    <source>
        <dbReference type="ARBA" id="ARBA00023163"/>
    </source>
</evidence>
<dbReference type="GO" id="GO:0003677">
    <property type="term" value="F:DNA binding"/>
    <property type="evidence" value="ECO:0007669"/>
    <property type="project" value="UniProtKB-UniRule"/>
</dbReference>
<feature type="compositionally biased region" description="Pro residues" evidence="8">
    <location>
        <begin position="290"/>
        <end position="305"/>
    </location>
</feature>
<dbReference type="Pfam" id="PF03704">
    <property type="entry name" value="BTAD"/>
    <property type="match status" value="1"/>
</dbReference>
<dbReference type="InterPro" id="IPR011990">
    <property type="entry name" value="TPR-like_helical_dom_sf"/>
</dbReference>
<dbReference type="GO" id="GO:0000160">
    <property type="term" value="P:phosphorelay signal transduction system"/>
    <property type="evidence" value="ECO:0007669"/>
    <property type="project" value="UniProtKB-KW"/>
</dbReference>
<keyword evidence="4 7" id="KW-0238">DNA-binding</keyword>
<dbReference type="Proteomes" id="UP000472335">
    <property type="component" value="Unassembled WGS sequence"/>
</dbReference>
<dbReference type="InterPro" id="IPR016032">
    <property type="entry name" value="Sig_transdc_resp-reg_C-effctor"/>
</dbReference>
<dbReference type="PANTHER" id="PTHR35807:SF1">
    <property type="entry name" value="TRANSCRIPTIONAL REGULATOR REDD"/>
    <property type="match status" value="1"/>
</dbReference>
<organism evidence="10 11">
    <name type="scientific">Streptomyces scabichelini</name>
    <dbReference type="NCBI Taxonomy" id="2711217"/>
    <lineage>
        <taxon>Bacteria</taxon>
        <taxon>Bacillati</taxon>
        <taxon>Actinomycetota</taxon>
        <taxon>Actinomycetes</taxon>
        <taxon>Kitasatosporales</taxon>
        <taxon>Streptomycetaceae</taxon>
        <taxon>Streptomyces</taxon>
    </lineage>
</organism>
<dbReference type="Pfam" id="PF13374">
    <property type="entry name" value="TPR_10"/>
    <property type="match status" value="1"/>
</dbReference>
<dbReference type="InterPro" id="IPR005158">
    <property type="entry name" value="BTAD"/>
</dbReference>
<evidence type="ECO:0000313" key="11">
    <source>
        <dbReference type="Proteomes" id="UP000472335"/>
    </source>
</evidence>
<keyword evidence="5" id="KW-0804">Transcription</keyword>
<dbReference type="SUPFAM" id="SSF52540">
    <property type="entry name" value="P-loop containing nucleoside triphosphate hydrolases"/>
    <property type="match status" value="1"/>
</dbReference>
<dbReference type="PANTHER" id="PTHR35807">
    <property type="entry name" value="TRANSCRIPTIONAL REGULATOR REDD-RELATED"/>
    <property type="match status" value="1"/>
</dbReference>
<dbReference type="AlphaFoldDB" id="A0A6G4VEA8"/>
<evidence type="ECO:0000256" key="2">
    <source>
        <dbReference type="ARBA" id="ARBA00023012"/>
    </source>
</evidence>
<dbReference type="SMART" id="SM00862">
    <property type="entry name" value="Trans_reg_C"/>
    <property type="match status" value="1"/>
</dbReference>
<dbReference type="GO" id="GO:0006355">
    <property type="term" value="P:regulation of DNA-templated transcription"/>
    <property type="evidence" value="ECO:0007669"/>
    <property type="project" value="InterPro"/>
</dbReference>
<dbReference type="PROSITE" id="PS50005">
    <property type="entry name" value="TPR"/>
    <property type="match status" value="1"/>
</dbReference>
<feature type="repeat" description="TPR" evidence="6">
    <location>
        <begin position="898"/>
        <end position="931"/>
    </location>
</feature>
<feature type="region of interest" description="Disordered" evidence="8">
    <location>
        <begin position="279"/>
        <end position="312"/>
    </location>
</feature>
<evidence type="ECO:0000259" key="9">
    <source>
        <dbReference type="PROSITE" id="PS51755"/>
    </source>
</evidence>
<proteinExistence type="inferred from homology"/>
<name>A0A6G4VEA8_9ACTN</name>
<dbReference type="InterPro" id="IPR001867">
    <property type="entry name" value="OmpR/PhoB-type_DNA-bd"/>
</dbReference>
<dbReference type="SUPFAM" id="SSF48452">
    <property type="entry name" value="TPR-like"/>
    <property type="match status" value="3"/>
</dbReference>
<sequence>MGREVVDRLSSHRICESPVGKTCSRGAESVVDLRLLGQVELAVRGQGAELGPPQRRIVLAALAVDAGRPVTTDMMIERVWGMDPPQGSRRSLYAHIARIRRVCEQTGDTDVPRLRLLRGSGGYLLEAAPEQVDVHLFRQLVDRARQPGQPAGVQASLLREALGLWRGEPLAGLSGQWAVRMREAWRHRRVDAVIAWAHAELHIGDPPAVIGPLTDLLGEYPLVEPLAEVLMRALHAAGRGAEALDCYTTVRQRLVEELGADPGPGLREVHQAILQGRLPDAAARSRHSPSQPPLLPAPSAGPPSPRRTWSSWPWPTQVPAQLPFGVTEFAGRQEELARLESVLAAAADHSTAVVISAVSGTAGVGKTALALHWARRVRKLFPDGQLHVNLRGFDPGGPTMDPAAAVRGFLDAFGVPPARIPAGLEGQVGLYRSLLAGRRVLVVLDNARDAEQVRPLLPGAPGCLALVTSRNRLTSLAAIEGAHLVTVDLLAPAAARDLLISRLGAARVAAEPAAVEEIVARCAGLPLALVVVAARAAAQPHLPLAGLAGELRKADSRLDALDAGDPASQVRTVFSWSYRTLSPDMARLFRLLGLHPGPDMGVPGAAALAGVPTGRARTLLAELVRAHLLAEHVPGRYASHDLLRAYATELANTLDTEADRHTAMHRMLDHYLHTARTAEAVLTPYEQNLITLPPARPGAAPEDLPDHQEAQAWFIAELPVLLAAIDQAAATGFDTHAWQLTSALTSFLDRHVYWPVLAATQATALEAAQRRGDRAGEANAHRGFGIAQDRLDHPEDARTHYLLALDLFGELGSRPGQARMHLHLARLSGAQDRFEQALAHACHGLDHFRTVDDRAGQSAALNHIGWFHAQLGDHHQALTDCRRALALTLETRDLNSQAHTWDSLGYIHHHLGRYDEAVDCYGQALALFHRTGDRHSEATGLLYLGDTHHSAADSEAARTAWTQALAIADELALPDTDPLRVRILQQLTVRR</sequence>
<dbReference type="SMART" id="SM01043">
    <property type="entry name" value="BTAD"/>
    <property type="match status" value="1"/>
</dbReference>
<dbReference type="Pfam" id="PF00486">
    <property type="entry name" value="Trans_reg_C"/>
    <property type="match status" value="1"/>
</dbReference>
<dbReference type="PROSITE" id="PS51755">
    <property type="entry name" value="OMPR_PHOB"/>
    <property type="match status" value="1"/>
</dbReference>
<dbReference type="InterPro" id="IPR027417">
    <property type="entry name" value="P-loop_NTPase"/>
</dbReference>
<dbReference type="CDD" id="cd15831">
    <property type="entry name" value="BTAD"/>
    <property type="match status" value="1"/>
</dbReference>
<evidence type="ECO:0000256" key="3">
    <source>
        <dbReference type="ARBA" id="ARBA00023015"/>
    </source>
</evidence>
<evidence type="ECO:0000256" key="8">
    <source>
        <dbReference type="SAM" id="MobiDB-lite"/>
    </source>
</evidence>
<dbReference type="Pfam" id="PF13424">
    <property type="entry name" value="TPR_12"/>
    <property type="match status" value="1"/>
</dbReference>
<keyword evidence="6" id="KW-0802">TPR repeat</keyword>
<evidence type="ECO:0000256" key="6">
    <source>
        <dbReference type="PROSITE-ProRule" id="PRU00339"/>
    </source>
</evidence>
<protein>
    <submittedName>
        <fullName evidence="10">Tetratricopeptide repeat protein</fullName>
    </submittedName>
</protein>
<dbReference type="EMBL" id="JAAKZY010000139">
    <property type="protein sequence ID" value="NGO12416.1"/>
    <property type="molecule type" value="Genomic_DNA"/>
</dbReference>
<dbReference type="SMART" id="SM00028">
    <property type="entry name" value="TPR"/>
    <property type="match status" value="5"/>
</dbReference>
<evidence type="ECO:0000313" key="10">
    <source>
        <dbReference type="EMBL" id="NGO12416.1"/>
    </source>
</evidence>
<dbReference type="Gene3D" id="1.25.40.10">
    <property type="entry name" value="Tetratricopeptide repeat domain"/>
    <property type="match status" value="2"/>
</dbReference>
<keyword evidence="11" id="KW-1185">Reference proteome</keyword>
<dbReference type="SUPFAM" id="SSF46894">
    <property type="entry name" value="C-terminal effector domain of the bipartite response regulators"/>
    <property type="match status" value="1"/>
</dbReference>
<dbReference type="Gene3D" id="3.40.50.300">
    <property type="entry name" value="P-loop containing nucleotide triphosphate hydrolases"/>
    <property type="match status" value="1"/>
</dbReference>
<dbReference type="GO" id="GO:0043531">
    <property type="term" value="F:ADP binding"/>
    <property type="evidence" value="ECO:0007669"/>
    <property type="project" value="InterPro"/>
</dbReference>
<reference evidence="10 11" key="1">
    <citation type="submission" date="2020-02" db="EMBL/GenBank/DDBJ databases">
        <title>Whole-genome analyses of novel actinobacteria.</title>
        <authorList>
            <person name="Sahin N."/>
            <person name="Gencbay T."/>
        </authorList>
    </citation>
    <scope>NUCLEOTIDE SEQUENCE [LARGE SCALE GENOMIC DNA]</scope>
    <source>
        <strain evidence="10 11">HC44</strain>
    </source>
</reference>
<evidence type="ECO:0000256" key="4">
    <source>
        <dbReference type="ARBA" id="ARBA00023125"/>
    </source>
</evidence>
<dbReference type="Gene3D" id="1.10.10.10">
    <property type="entry name" value="Winged helix-like DNA-binding domain superfamily/Winged helix DNA-binding domain"/>
    <property type="match status" value="1"/>
</dbReference>
<dbReference type="InterPro" id="IPR051677">
    <property type="entry name" value="AfsR-DnrI-RedD_regulator"/>
</dbReference>
<accession>A0A6G4VEA8</accession>
<evidence type="ECO:0000256" key="1">
    <source>
        <dbReference type="ARBA" id="ARBA00005820"/>
    </source>
</evidence>